<dbReference type="EMBL" id="VYVN01000009">
    <property type="protein sequence ID" value="KAA9240367.1"/>
    <property type="molecule type" value="Genomic_DNA"/>
</dbReference>
<dbReference type="InterPro" id="IPR021321">
    <property type="entry name" value="DUF2922"/>
</dbReference>
<organism evidence="1 2">
    <name type="scientific">Aerococcus tenax</name>
    <dbReference type="NCBI Taxonomy" id="3078812"/>
    <lineage>
        <taxon>Bacteria</taxon>
        <taxon>Bacillati</taxon>
        <taxon>Bacillota</taxon>
        <taxon>Bacilli</taxon>
        <taxon>Lactobacillales</taxon>
        <taxon>Aerococcaceae</taxon>
        <taxon>Aerococcus</taxon>
    </lineage>
</organism>
<gene>
    <name evidence="1" type="ORF">F6I34_04765</name>
</gene>
<dbReference type="AlphaFoldDB" id="A0A5N1BJN2"/>
<protein>
    <submittedName>
        <fullName evidence="1">DUF2922 domain-containing protein</fullName>
    </submittedName>
</protein>
<dbReference type="Pfam" id="PF11148">
    <property type="entry name" value="DUF2922"/>
    <property type="match status" value="1"/>
</dbReference>
<sequence length="81" mass="8950">MMPSQENFNLELLFKTEEGKTKKVTIKEPKEDVSSEVAQAALAAIVDADIFANEDGYDSYAAATGARYVRRSVTDIYQVEA</sequence>
<dbReference type="Proteomes" id="UP000326476">
    <property type="component" value="Unassembled WGS sequence"/>
</dbReference>
<comment type="caution">
    <text evidence="1">The sequence shown here is derived from an EMBL/GenBank/DDBJ whole genome shotgun (WGS) entry which is preliminary data.</text>
</comment>
<evidence type="ECO:0000313" key="1">
    <source>
        <dbReference type="EMBL" id="KAA9240367.1"/>
    </source>
</evidence>
<keyword evidence="2" id="KW-1185">Reference proteome</keyword>
<proteinExistence type="predicted"/>
<accession>A0A5N1BJN2</accession>
<reference evidence="2" key="1">
    <citation type="submission" date="2019-09" db="EMBL/GenBank/DDBJ databases">
        <title>Draft genome sequence assemblies of isolates from the urinary tract.</title>
        <authorList>
            <person name="Mores C.R."/>
            <person name="Putonti C."/>
            <person name="Wolfe A.J."/>
        </authorList>
    </citation>
    <scope>NUCLEOTIDE SEQUENCE [LARGE SCALE GENOMIC DNA]</scope>
    <source>
        <strain evidence="2">UMB8614</strain>
    </source>
</reference>
<name>A0A5N1BJN2_9LACT</name>
<evidence type="ECO:0000313" key="2">
    <source>
        <dbReference type="Proteomes" id="UP000326476"/>
    </source>
</evidence>